<dbReference type="Pfam" id="PF00120">
    <property type="entry name" value="Gln-synt_C"/>
    <property type="match status" value="1"/>
</dbReference>
<dbReference type="Pfam" id="PF18318">
    <property type="entry name" value="Gln-synt_C-ter"/>
    <property type="match status" value="1"/>
</dbReference>
<dbReference type="AlphaFoldDB" id="A0A1B2I917"/>
<protein>
    <submittedName>
        <fullName evidence="4">Glutamine synthetase</fullName>
    </submittedName>
</protein>
<organism evidence="4 5">
    <name type="scientific">Cloacibacillus porcorum</name>
    <dbReference type="NCBI Taxonomy" id="1197717"/>
    <lineage>
        <taxon>Bacteria</taxon>
        <taxon>Thermotogati</taxon>
        <taxon>Synergistota</taxon>
        <taxon>Synergistia</taxon>
        <taxon>Synergistales</taxon>
        <taxon>Synergistaceae</taxon>
        <taxon>Cloacibacillus</taxon>
    </lineage>
</organism>
<dbReference type="SUPFAM" id="SSF55931">
    <property type="entry name" value="Glutamine synthetase/guanido kinase"/>
    <property type="match status" value="1"/>
</dbReference>
<dbReference type="OrthoDB" id="9807095at2"/>
<dbReference type="STRING" id="1197717.BED41_15805"/>
<dbReference type="PROSITE" id="PS51986">
    <property type="entry name" value="GS_BETA_GRASP"/>
    <property type="match status" value="1"/>
</dbReference>
<feature type="region of interest" description="Disordered" evidence="3">
    <location>
        <begin position="101"/>
        <end position="122"/>
    </location>
</feature>
<dbReference type="KEGG" id="cpor:BED41_15805"/>
<evidence type="ECO:0000256" key="1">
    <source>
        <dbReference type="PROSITE-ProRule" id="PRU01330"/>
    </source>
</evidence>
<dbReference type="InterPro" id="IPR008147">
    <property type="entry name" value="Gln_synt_N"/>
</dbReference>
<proteinExistence type="inferred from homology"/>
<dbReference type="InterPro" id="IPR022147">
    <property type="entry name" value="GSIII_N"/>
</dbReference>
<dbReference type="GO" id="GO:0006542">
    <property type="term" value="P:glutamine biosynthetic process"/>
    <property type="evidence" value="ECO:0007669"/>
    <property type="project" value="InterPro"/>
</dbReference>
<dbReference type="PANTHER" id="PTHR42974:SF1">
    <property type="entry name" value="TYPE-3 GLUTAMINE SYNTHETASE"/>
    <property type="match status" value="1"/>
</dbReference>
<dbReference type="Gene3D" id="1.20.120.1560">
    <property type="match status" value="1"/>
</dbReference>
<evidence type="ECO:0000313" key="4">
    <source>
        <dbReference type="EMBL" id="ANZ46435.1"/>
    </source>
</evidence>
<dbReference type="Proteomes" id="UP000093044">
    <property type="component" value="Chromosome"/>
</dbReference>
<evidence type="ECO:0000313" key="5">
    <source>
        <dbReference type="Proteomes" id="UP000093044"/>
    </source>
</evidence>
<dbReference type="InterPro" id="IPR014746">
    <property type="entry name" value="Gln_synth/guanido_kin_cat_dom"/>
</dbReference>
<evidence type="ECO:0000256" key="3">
    <source>
        <dbReference type="SAM" id="MobiDB-lite"/>
    </source>
</evidence>
<accession>A0A1B2I917</accession>
<dbReference type="GO" id="GO:0004356">
    <property type="term" value="F:glutamine synthetase activity"/>
    <property type="evidence" value="ECO:0007669"/>
    <property type="project" value="InterPro"/>
</dbReference>
<name>A0A1B2I917_9BACT</name>
<dbReference type="GeneID" id="83059311"/>
<dbReference type="Gene3D" id="3.30.590.10">
    <property type="entry name" value="Glutamine synthetase/guanido kinase, catalytic domain"/>
    <property type="match status" value="1"/>
</dbReference>
<dbReference type="PROSITE" id="PS51987">
    <property type="entry name" value="GS_CATALYTIC"/>
    <property type="match status" value="1"/>
</dbReference>
<dbReference type="InterPro" id="IPR052725">
    <property type="entry name" value="GS_Type-3"/>
</dbReference>
<keyword evidence="5" id="KW-1185">Reference proteome</keyword>
<dbReference type="InterPro" id="IPR040577">
    <property type="entry name" value="Gln-synt_C"/>
</dbReference>
<dbReference type="EMBL" id="CP016757">
    <property type="protein sequence ID" value="ANZ46435.1"/>
    <property type="molecule type" value="Genomic_DNA"/>
</dbReference>
<feature type="compositionally biased region" description="Polar residues" evidence="3">
    <location>
        <begin position="111"/>
        <end position="122"/>
    </location>
</feature>
<dbReference type="PROSITE" id="PS00181">
    <property type="entry name" value="GLNA_ATP"/>
    <property type="match status" value="1"/>
</dbReference>
<comment type="similarity">
    <text evidence="1 2">Belongs to the glutamine synthetase family.</text>
</comment>
<dbReference type="RefSeq" id="WP_066748571.1">
    <property type="nucleotide sequence ID" value="NZ_CALCLR010000061.1"/>
</dbReference>
<dbReference type="InterPro" id="IPR027303">
    <property type="entry name" value="Gln_synth_gly_rich_site"/>
</dbReference>
<dbReference type="InterPro" id="IPR008146">
    <property type="entry name" value="Gln_synth_cat_dom"/>
</dbReference>
<reference evidence="4" key="1">
    <citation type="submission" date="2016-08" db="EMBL/GenBank/DDBJ databases">
        <title>Complete genome of Cloacibacillus porcorum.</title>
        <authorList>
            <person name="Looft T."/>
            <person name="Bayles D.O."/>
            <person name="Alt D.P."/>
        </authorList>
    </citation>
    <scope>NUCLEOTIDE SEQUENCE [LARGE SCALE GENOMIC DNA]</scope>
    <source>
        <strain evidence="4">CL-84</strain>
    </source>
</reference>
<dbReference type="PANTHER" id="PTHR42974">
    <property type="entry name" value="GLUTAMINE SYNTHETASE"/>
    <property type="match status" value="1"/>
</dbReference>
<gene>
    <name evidence="4" type="ORF">BED41_15805</name>
</gene>
<sequence length="711" mass="79547">MAETKEYQKMKDIYGSLVFDQKEMKQRLPQDVFENLVGAMEGRQKLDSGIADTVALAMKDWAVSKGADHWAHWFHPLTELTAEKHTAFLTADENGNPLNSFRGKDLMQSEPDASSFPSGGTRSTFEARGYSAWDPTSPAFIIRSRKGGTLCIPSVFIAYDGSPLDLKTFLLRSMQAVESRAMKMLKLFGNRGVRYVHATVGGEQEFFLLDRPRAQKRPDIRFCGRTLVGSPPPRDQKMEDHYFGAIPTRVLSYMEDVQRDLARLGVDLATRHNENARCQFEFAPQFTEANLACDQNQLIMETMRKMARQHELRLLFHEKPFHEMNGSGKHINFSLEDSEGRNLLKPSTNHRKNVIFLSFLSAFILGAAKHFGLLQASISTPGNMYRLGGHEAPPYIISVYLGDAVAGMLRAIEEGGGGDGMKQTKGTLDLGLPKLPDIVAFDSDRNRTSPLAFTGNKFEFRAPGASQAMAVPVMSLLSVWAAGLEEFLTLFEEHINGGEDPVEAAIKTIRRVSEINRDIRFEGDAYTGGWHAEAERRGLVKAHTIPEGIDLFMEPSTLQMLEELGVFSKKEMEAFHTIKMESFVKNIEIEMSVLRDMVWEGILPAISKQLILERDSFAIADGFGLPGTESWKRIIVKLAEAKISLIEKTRELAALREKMAAMPTRAHADEIVNSAVPLMKEIRKTADSIEIFLSGENMPYPNYRNLLSLSA</sequence>
<dbReference type="SMART" id="SM01230">
    <property type="entry name" value="Gln-synt_C"/>
    <property type="match status" value="1"/>
</dbReference>
<evidence type="ECO:0000256" key="2">
    <source>
        <dbReference type="RuleBase" id="RU000384"/>
    </source>
</evidence>
<dbReference type="Pfam" id="PF12437">
    <property type="entry name" value="GSIII_N"/>
    <property type="match status" value="1"/>
</dbReference>